<accession>A0A917STN8</accession>
<protein>
    <submittedName>
        <fullName evidence="3">Universal stress protein</fullName>
    </submittedName>
</protein>
<gene>
    <name evidence="3" type="ORF">GCM10011534_20590</name>
</gene>
<dbReference type="CDD" id="cd00293">
    <property type="entry name" value="USP-like"/>
    <property type="match status" value="1"/>
</dbReference>
<reference evidence="3" key="1">
    <citation type="journal article" date="2014" name="Int. J. Syst. Evol. Microbiol.">
        <title>Complete genome sequence of Corynebacterium casei LMG S-19264T (=DSM 44701T), isolated from a smear-ripened cheese.</title>
        <authorList>
            <consortium name="US DOE Joint Genome Institute (JGI-PGF)"/>
            <person name="Walter F."/>
            <person name="Albersmeier A."/>
            <person name="Kalinowski J."/>
            <person name="Ruckert C."/>
        </authorList>
    </citation>
    <scope>NUCLEOTIDE SEQUENCE</scope>
    <source>
        <strain evidence="3">CGMCC 1.6293</strain>
    </source>
</reference>
<dbReference type="InterPro" id="IPR006016">
    <property type="entry name" value="UspA"/>
</dbReference>
<comment type="caution">
    <text evidence="3">The sequence shown here is derived from an EMBL/GenBank/DDBJ whole genome shotgun (WGS) entry which is preliminary data.</text>
</comment>
<sequence length="279" mass="30030">MTYQTVFTVLTEAESVRPVLGHAMKAAEAYDAHLDVLCLGVDRSNLGYFYEGASAVALQESIDRARLDAGEIEAAAEAELSKSGLRYSSDAEFAQLADLGRHVAQRARFADIVVLPLPYGKGKGGELEPVLEAALFEGQAPVLAVPDEAELHPKPKRVVLGWNESAESLRAIRKSIPLLRGADVCQIVVVDPPQHGRDRSDPGGSLAQYLSRHGVKTEIEVLAKSMPKVSDILKRHAADVGADMLVMGAYGHSRFREAILGGATRAMLEEAPVPVFMAH</sequence>
<evidence type="ECO:0000259" key="2">
    <source>
        <dbReference type="Pfam" id="PF00582"/>
    </source>
</evidence>
<dbReference type="InterPro" id="IPR006015">
    <property type="entry name" value="Universal_stress_UspA"/>
</dbReference>
<dbReference type="AlphaFoldDB" id="A0A917STN8"/>
<dbReference type="PRINTS" id="PR01438">
    <property type="entry name" value="UNVRSLSTRESS"/>
</dbReference>
<dbReference type="PANTHER" id="PTHR46268:SF15">
    <property type="entry name" value="UNIVERSAL STRESS PROTEIN HP_0031"/>
    <property type="match status" value="1"/>
</dbReference>
<dbReference type="Pfam" id="PF00582">
    <property type="entry name" value="Usp"/>
    <property type="match status" value="1"/>
</dbReference>
<keyword evidence="4" id="KW-1185">Reference proteome</keyword>
<feature type="domain" description="UspA" evidence="2">
    <location>
        <begin position="156"/>
        <end position="278"/>
    </location>
</feature>
<name>A0A917STN8_9RHOB</name>
<dbReference type="RefSeq" id="WP_028288028.1">
    <property type="nucleotide sequence ID" value="NZ_BMLF01000001.1"/>
</dbReference>
<evidence type="ECO:0000256" key="1">
    <source>
        <dbReference type="ARBA" id="ARBA00008791"/>
    </source>
</evidence>
<dbReference type="Gene3D" id="3.40.50.12370">
    <property type="match status" value="1"/>
</dbReference>
<evidence type="ECO:0000313" key="4">
    <source>
        <dbReference type="Proteomes" id="UP000649829"/>
    </source>
</evidence>
<evidence type="ECO:0000313" key="3">
    <source>
        <dbReference type="EMBL" id="GGL98507.1"/>
    </source>
</evidence>
<reference evidence="3" key="2">
    <citation type="submission" date="2020-09" db="EMBL/GenBank/DDBJ databases">
        <authorList>
            <person name="Sun Q."/>
            <person name="Zhou Y."/>
        </authorList>
    </citation>
    <scope>NUCLEOTIDE SEQUENCE</scope>
    <source>
        <strain evidence="3">CGMCC 1.6293</strain>
    </source>
</reference>
<organism evidence="3 4">
    <name type="scientific">Pseudooceanicola nanhaiensis</name>
    <dbReference type="NCBI Taxonomy" id="375761"/>
    <lineage>
        <taxon>Bacteria</taxon>
        <taxon>Pseudomonadati</taxon>
        <taxon>Pseudomonadota</taxon>
        <taxon>Alphaproteobacteria</taxon>
        <taxon>Rhodobacterales</taxon>
        <taxon>Paracoccaceae</taxon>
        <taxon>Pseudooceanicola</taxon>
    </lineage>
</organism>
<dbReference type="SUPFAM" id="SSF52402">
    <property type="entry name" value="Adenine nucleotide alpha hydrolases-like"/>
    <property type="match status" value="2"/>
</dbReference>
<dbReference type="Proteomes" id="UP000649829">
    <property type="component" value="Unassembled WGS sequence"/>
</dbReference>
<dbReference type="EMBL" id="BMLF01000001">
    <property type="protein sequence ID" value="GGL98507.1"/>
    <property type="molecule type" value="Genomic_DNA"/>
</dbReference>
<proteinExistence type="inferred from homology"/>
<dbReference type="PANTHER" id="PTHR46268">
    <property type="entry name" value="STRESS RESPONSE PROTEIN NHAX"/>
    <property type="match status" value="1"/>
</dbReference>
<comment type="similarity">
    <text evidence="1">Belongs to the universal stress protein A family.</text>
</comment>